<feature type="transmembrane region" description="Helical" evidence="2">
    <location>
        <begin position="384"/>
        <end position="403"/>
    </location>
</feature>
<keyword evidence="2" id="KW-0812">Transmembrane</keyword>
<evidence type="ECO:0000313" key="4">
    <source>
        <dbReference type="EMBL" id="TCJ87198.1"/>
    </source>
</evidence>
<feature type="transmembrane region" description="Helical" evidence="2">
    <location>
        <begin position="80"/>
        <end position="101"/>
    </location>
</feature>
<dbReference type="Proteomes" id="UP000294887">
    <property type="component" value="Unassembled WGS sequence"/>
</dbReference>
<name>A0A4R1F5V6_9GAMM</name>
<feature type="transmembrane region" description="Helical" evidence="2">
    <location>
        <begin position="263"/>
        <end position="284"/>
    </location>
</feature>
<reference evidence="4 5" key="1">
    <citation type="submission" date="2019-03" db="EMBL/GenBank/DDBJ databases">
        <title>Genomic Encyclopedia of Type Strains, Phase IV (KMG-IV): sequencing the most valuable type-strain genomes for metagenomic binning, comparative biology and taxonomic classification.</title>
        <authorList>
            <person name="Goeker M."/>
        </authorList>
    </citation>
    <scope>NUCLEOTIDE SEQUENCE [LARGE SCALE GENOMIC DNA]</scope>
    <source>
        <strain evidence="4 5">DSM 24830</strain>
    </source>
</reference>
<dbReference type="PANTHER" id="PTHR43849:SF2">
    <property type="entry name" value="BLL3936 PROTEIN"/>
    <property type="match status" value="1"/>
</dbReference>
<feature type="transmembrane region" description="Helical" evidence="2">
    <location>
        <begin position="148"/>
        <end position="166"/>
    </location>
</feature>
<dbReference type="GO" id="GO:0005886">
    <property type="term" value="C:plasma membrane"/>
    <property type="evidence" value="ECO:0007669"/>
    <property type="project" value="UniProtKB-SubCell"/>
</dbReference>
<dbReference type="Pfam" id="PF06808">
    <property type="entry name" value="DctM"/>
    <property type="match status" value="1"/>
</dbReference>
<dbReference type="PANTHER" id="PTHR43849">
    <property type="entry name" value="BLL3936 PROTEIN"/>
    <property type="match status" value="1"/>
</dbReference>
<feature type="transmembrane region" description="Helical" evidence="2">
    <location>
        <begin position="710"/>
        <end position="739"/>
    </location>
</feature>
<feature type="transmembrane region" description="Helical" evidence="2">
    <location>
        <begin position="217"/>
        <end position="242"/>
    </location>
</feature>
<organism evidence="4 5">
    <name type="scientific">Cocleimonas flava</name>
    <dbReference type="NCBI Taxonomy" id="634765"/>
    <lineage>
        <taxon>Bacteria</taxon>
        <taxon>Pseudomonadati</taxon>
        <taxon>Pseudomonadota</taxon>
        <taxon>Gammaproteobacteria</taxon>
        <taxon>Thiotrichales</taxon>
        <taxon>Thiotrichaceae</taxon>
        <taxon>Cocleimonas</taxon>
    </lineage>
</organism>
<feature type="transmembrane region" description="Helical" evidence="2">
    <location>
        <begin position="649"/>
        <end position="669"/>
    </location>
</feature>
<feature type="transmembrane region" description="Helical" evidence="2">
    <location>
        <begin position="492"/>
        <end position="511"/>
    </location>
</feature>
<dbReference type="InterPro" id="IPR010656">
    <property type="entry name" value="DctM"/>
</dbReference>
<evidence type="ECO:0000259" key="3">
    <source>
        <dbReference type="Pfam" id="PF06808"/>
    </source>
</evidence>
<dbReference type="InterPro" id="IPR011853">
    <property type="entry name" value="TRAP_DctM-Dct_fused"/>
</dbReference>
<evidence type="ECO:0000256" key="2">
    <source>
        <dbReference type="SAM" id="Phobius"/>
    </source>
</evidence>
<feature type="transmembrane region" description="Helical" evidence="2">
    <location>
        <begin position="409"/>
        <end position="430"/>
    </location>
</feature>
<evidence type="ECO:0000256" key="1">
    <source>
        <dbReference type="RuleBase" id="RU369079"/>
    </source>
</evidence>
<keyword evidence="2" id="KW-1133">Transmembrane helix</keyword>
<proteinExistence type="predicted"/>
<feature type="transmembrane region" description="Helical" evidence="2">
    <location>
        <begin position="340"/>
        <end position="364"/>
    </location>
</feature>
<feature type="transmembrane region" description="Helical" evidence="2">
    <location>
        <begin position="676"/>
        <end position="698"/>
    </location>
</feature>
<keyword evidence="2" id="KW-0472">Membrane</keyword>
<evidence type="ECO:0000313" key="5">
    <source>
        <dbReference type="Proteomes" id="UP000294887"/>
    </source>
</evidence>
<keyword evidence="1" id="KW-0813">Transport</keyword>
<feature type="domain" description="TRAP C4-dicarboxylate transport system permease DctM subunit" evidence="3">
    <location>
        <begin position="160"/>
        <end position="663"/>
    </location>
</feature>
<dbReference type="AlphaFoldDB" id="A0A4R1F5V6"/>
<comment type="subcellular location">
    <subcellularLocation>
        <location evidence="1">Cell inner membrane</location>
        <topology evidence="1">Multi-pass membrane protein</topology>
    </subcellularLocation>
</comment>
<dbReference type="NCBIfam" id="TIGR02123">
    <property type="entry name" value="TRAP_fused"/>
    <property type="match status" value="1"/>
</dbReference>
<gene>
    <name evidence="4" type="ORF">EV695_1704</name>
</gene>
<protein>
    <submittedName>
        <fullName evidence="4">TRAP transporter 4TM/12TM fusion protein</fullName>
    </submittedName>
</protein>
<accession>A0A4R1F5V6</accession>
<feature type="transmembrane region" description="Helical" evidence="2">
    <location>
        <begin position="173"/>
        <end position="197"/>
    </location>
</feature>
<feature type="transmembrane region" description="Helical" evidence="2">
    <location>
        <begin position="108"/>
        <end position="128"/>
    </location>
</feature>
<sequence length="754" mass="80535">MLTKISWSLLRTLGFDLNVNIIGRGTAMSEQTSESHLRDSWLLLNAEKKSSLQWIIAAFSVVFGVWHILTNLVLNEPGLWQNAIHFAGFAFLAATVYSAFGTHSGKRWAIHLDVCYGLLVAFAALWVAGSESRIYEDTLAVTGQSWQFNAVDWFAGGVLLFAAVDLSRRVSGWVIPILIITSLAYILALGEHLPGVFRTASLPLNDVMFRTLYNDEGMFGILASISSTNITLFMIFGGFLVVSGASDFVIEMSKMVAGRIKGGAAFVAVLSSALTGTISGSAIANTASTGVITIPLMKSNGFRGRFAGGVEAAASTGGQLMPPIMGAGAFVMASYTSIPYSTIVAVSVVPAILYFLSVAFIVRIEAMKYDVGSDQDLSIDKGKIISGGSTFVIPLGVMIWLLMSGVTPSYAASWAIASLVIVSWLNFLAAKVLNRDDFKPQVMNPKRVAEAFMMGIRASILTGVLLVAIGIMNNAIVTSGIGNGFSLMIAQWSQGSVVLAIVLIGLASLFLGMGLPVTAAYIILAILCAPALAGIMADKLIVAQLVEGITNPAHSALFLLVDSPHVAKITEGMSLENAQALMSSIPFEIAVTLRPALIDTEQLTTYLLIAHLIIFWLSQDSNVTPPVCLAAFTAAGIAKSPPMATGFQAWKIAKGLYIVPLMFAYTPLISGNLQEVLQLGFFALFGIYALNALMQYYAEGPLQLWHVPLLVIGIIGAFWPLNWAANIAGAIFVVLTVMLSKRNARQATFEKVVT</sequence>
<comment type="caution">
    <text evidence="4">The sequence shown here is derived from an EMBL/GenBank/DDBJ whole genome shotgun (WGS) entry which is preliminary data.</text>
</comment>
<comment type="function">
    <text evidence="1">Part of the tripartite ATP-independent periplasmic (TRAP) transport system.</text>
</comment>
<feature type="transmembrane region" description="Helical" evidence="2">
    <location>
        <begin position="54"/>
        <end position="74"/>
    </location>
</feature>
<dbReference type="GO" id="GO:0022857">
    <property type="term" value="F:transmembrane transporter activity"/>
    <property type="evidence" value="ECO:0007669"/>
    <property type="project" value="UniProtKB-UniRule"/>
</dbReference>
<keyword evidence="1" id="KW-0997">Cell inner membrane</keyword>
<feature type="transmembrane region" description="Helical" evidence="2">
    <location>
        <begin position="451"/>
        <end position="472"/>
    </location>
</feature>
<keyword evidence="5" id="KW-1185">Reference proteome</keyword>
<dbReference type="EMBL" id="SMFQ01000003">
    <property type="protein sequence ID" value="TCJ87198.1"/>
    <property type="molecule type" value="Genomic_DNA"/>
</dbReference>
<feature type="transmembrane region" description="Helical" evidence="2">
    <location>
        <begin position="518"/>
        <end position="537"/>
    </location>
</feature>
<keyword evidence="1" id="KW-1003">Cell membrane</keyword>